<geneLocation type="plasmid" evidence="2 3">
    <name>pG9842_140</name>
</geneLocation>
<evidence type="ECO:0000313" key="3">
    <source>
        <dbReference type="Proteomes" id="UP000006744"/>
    </source>
</evidence>
<organism evidence="2 3">
    <name type="scientific">Bacillus cereus (strain G9842)</name>
    <dbReference type="NCBI Taxonomy" id="405531"/>
    <lineage>
        <taxon>Bacteria</taxon>
        <taxon>Bacillati</taxon>
        <taxon>Bacillota</taxon>
        <taxon>Bacilli</taxon>
        <taxon>Bacillales</taxon>
        <taxon>Bacillaceae</taxon>
        <taxon>Bacillus</taxon>
        <taxon>Bacillus cereus group</taxon>
    </lineage>
</organism>
<dbReference type="HOGENOM" id="CLU_1479229_0_0_9"/>
<dbReference type="EMBL" id="CP001188">
    <property type="protein sequence ID" value="ACK98765.1"/>
    <property type="molecule type" value="Genomic_DNA"/>
</dbReference>
<dbReference type="AlphaFoldDB" id="B7IZQ0"/>
<dbReference type="KEGG" id="bcg:BCG9842_A0057"/>
<protein>
    <submittedName>
        <fullName evidence="2">Uncharacterized protein</fullName>
    </submittedName>
</protein>
<evidence type="ECO:0000313" key="2">
    <source>
        <dbReference type="EMBL" id="ACK98765.1"/>
    </source>
</evidence>
<dbReference type="Proteomes" id="UP000006744">
    <property type="component" value="Plasmid pG9842_140"/>
</dbReference>
<accession>B7IZQ0</accession>
<dbReference type="RefSeq" id="WP_000092891.1">
    <property type="nucleotide sequence ID" value="NC_011774.1"/>
</dbReference>
<name>B7IZQ0_BACC2</name>
<sequence>MSSAKDRMRNIHRQGNTNLTTPPPVKIDKAPPKIIQQTQGETTATVVEDIEEVNLKQAYDNIIDDMEASIVLRPKKHIVIDGRKIPKKVALFAREEGIVNGSYGSKRLQTSFDCANKEVHQWAKSFTTENQFNGGCSITKSDLIEICLDTFFYDLGLEPIGYESYEELREDIWRKMKEFKDK</sequence>
<keyword evidence="2" id="KW-0614">Plasmid</keyword>
<reference evidence="2 3" key="1">
    <citation type="submission" date="2008-10" db="EMBL/GenBank/DDBJ databases">
        <title>Genome sequence of Bacillus cereus G9842.</title>
        <authorList>
            <person name="Dodson R.J."/>
            <person name="Durkin A.S."/>
            <person name="Rosovitz M.J."/>
            <person name="Rasko D.A."/>
            <person name="Hoffmaster A."/>
            <person name="Ravel J."/>
            <person name="Sutton G."/>
        </authorList>
    </citation>
    <scope>NUCLEOTIDE SEQUENCE [LARGE SCALE GENOMIC DNA]</scope>
    <source>
        <strain evidence="2 3">G9842</strain>
        <plasmid evidence="2 3">pG9842_140</plasmid>
    </source>
</reference>
<proteinExistence type="predicted"/>
<evidence type="ECO:0000256" key="1">
    <source>
        <dbReference type="SAM" id="MobiDB-lite"/>
    </source>
</evidence>
<feature type="region of interest" description="Disordered" evidence="1">
    <location>
        <begin position="1"/>
        <end position="29"/>
    </location>
</feature>
<gene>
    <name evidence="2" type="ordered locus">BCG9842_A0057</name>
</gene>